<dbReference type="EMBL" id="JACTAM010000007">
    <property type="protein sequence ID" value="KAI2662547.1"/>
    <property type="molecule type" value="Genomic_DNA"/>
</dbReference>
<keyword evidence="1" id="KW-0175">Coiled coil</keyword>
<proteinExistence type="predicted"/>
<evidence type="ECO:0000313" key="3">
    <source>
        <dbReference type="EMBL" id="KAI2662547.1"/>
    </source>
</evidence>
<protein>
    <submittedName>
        <fullName evidence="3">PHD finger protein 21A</fullName>
    </submittedName>
</protein>
<feature type="region of interest" description="Disordered" evidence="2">
    <location>
        <begin position="687"/>
        <end position="715"/>
    </location>
</feature>
<organism evidence="3 4">
    <name type="scientific">Labeo rohita</name>
    <name type="common">Indian major carp</name>
    <name type="synonym">Cyprinus rohita</name>
    <dbReference type="NCBI Taxonomy" id="84645"/>
    <lineage>
        <taxon>Eukaryota</taxon>
        <taxon>Metazoa</taxon>
        <taxon>Chordata</taxon>
        <taxon>Craniata</taxon>
        <taxon>Vertebrata</taxon>
        <taxon>Euteleostomi</taxon>
        <taxon>Actinopterygii</taxon>
        <taxon>Neopterygii</taxon>
        <taxon>Teleostei</taxon>
        <taxon>Ostariophysi</taxon>
        <taxon>Cypriniformes</taxon>
        <taxon>Cyprinidae</taxon>
        <taxon>Labeoninae</taxon>
        <taxon>Labeonini</taxon>
        <taxon>Labeo</taxon>
    </lineage>
</organism>
<evidence type="ECO:0000313" key="4">
    <source>
        <dbReference type="Proteomes" id="UP000830375"/>
    </source>
</evidence>
<feature type="region of interest" description="Disordered" evidence="2">
    <location>
        <begin position="247"/>
        <end position="333"/>
    </location>
</feature>
<dbReference type="PANTHER" id="PTHR24102:SF6">
    <property type="entry name" value="PHD FINGER PROTEIN 21A"/>
    <property type="match status" value="1"/>
</dbReference>
<name>A0ABQ8MJQ3_LABRO</name>
<dbReference type="PANTHER" id="PTHR24102">
    <property type="entry name" value="PHD FINGER PROTEIN"/>
    <property type="match status" value="1"/>
</dbReference>
<comment type="caution">
    <text evidence="3">The sequence shown here is derived from an EMBL/GenBank/DDBJ whole genome shotgun (WGS) entry which is preliminary data.</text>
</comment>
<feature type="compositionally biased region" description="Polar residues" evidence="2">
    <location>
        <begin position="749"/>
        <end position="766"/>
    </location>
</feature>
<feature type="region of interest" description="Disordered" evidence="2">
    <location>
        <begin position="177"/>
        <end position="209"/>
    </location>
</feature>
<gene>
    <name evidence="3" type="ORF">H4Q32_001425</name>
</gene>
<dbReference type="Proteomes" id="UP000830375">
    <property type="component" value="Unassembled WGS sequence"/>
</dbReference>
<feature type="compositionally biased region" description="Low complexity" evidence="2">
    <location>
        <begin position="254"/>
        <end position="272"/>
    </location>
</feature>
<evidence type="ECO:0000256" key="2">
    <source>
        <dbReference type="SAM" id="MobiDB-lite"/>
    </source>
</evidence>
<feature type="region of interest" description="Disordered" evidence="2">
    <location>
        <begin position="494"/>
        <end position="549"/>
    </location>
</feature>
<keyword evidence="4" id="KW-1185">Reference proteome</keyword>
<feature type="coiled-coil region" evidence="1">
    <location>
        <begin position="609"/>
        <end position="636"/>
    </location>
</feature>
<feature type="region of interest" description="Disordered" evidence="2">
    <location>
        <begin position="743"/>
        <end position="802"/>
    </location>
</feature>
<feature type="compositionally biased region" description="Low complexity" evidence="2">
    <location>
        <begin position="297"/>
        <end position="319"/>
    </location>
</feature>
<feature type="compositionally biased region" description="Low complexity" evidence="2">
    <location>
        <begin position="696"/>
        <end position="715"/>
    </location>
</feature>
<reference evidence="3 4" key="1">
    <citation type="submission" date="2022-01" db="EMBL/GenBank/DDBJ databases">
        <title>A high-quality chromosome-level genome assembly of rohu carp, Labeo rohita.</title>
        <authorList>
            <person name="Arick M.A. II"/>
            <person name="Hsu C.-Y."/>
            <person name="Magbanua Z."/>
            <person name="Pechanova O."/>
            <person name="Grover C."/>
            <person name="Miller E."/>
            <person name="Thrash A."/>
            <person name="Ezzel L."/>
            <person name="Alam S."/>
            <person name="Benzie J."/>
            <person name="Hamilton M."/>
            <person name="Karsi A."/>
            <person name="Lawrence M.L."/>
            <person name="Peterson D.G."/>
        </authorList>
    </citation>
    <scope>NUCLEOTIDE SEQUENCE [LARGE SCALE GENOMIC DNA]</scope>
    <source>
        <strain evidence="4">BAU-BD-2019</strain>
        <tissue evidence="3">Blood</tissue>
    </source>
</reference>
<feature type="compositionally biased region" description="Low complexity" evidence="2">
    <location>
        <begin position="502"/>
        <end position="511"/>
    </location>
</feature>
<accession>A0ABQ8MJQ3</accession>
<feature type="compositionally biased region" description="Low complexity" evidence="2">
    <location>
        <begin position="767"/>
        <end position="780"/>
    </location>
</feature>
<evidence type="ECO:0000256" key="1">
    <source>
        <dbReference type="SAM" id="Coils"/>
    </source>
</evidence>
<sequence length="826" mass="89051">MFSCRDSMFPLAVSANGLKSNITNSLINSRQKERKKVVEQLRRDLLVKQDDMKLQTLQADGQTSTLLIAQTQTPLPAASLTTPQSSVAPVIASKTLPLVLRAATPTSPIIMTPAPTITVVTTLGNTLLASPPSSDPQKSPVNFQPVIQTTNQGAEPVRVIPNSTVVVQAASQPIKVPQFVPPTRQTTRPATLPQVRPKPPASLSPAAGQVSVHTLQSPVLLSTALPSSGHVQQMRILNGLPCPNSSNNTSILISPSTHTQPSPQTHTQQLPHNSPSSDNTIPAVEYGTEPKTSLLISPDTPTHTSPPLSLDTPSSPAPTNTHTPSSKHQESPLKLAFMLSLGLVTRDYLEEIQSRRQERKRRTTANPIYSGAMFEPEARSRESGVPAYDVGCSVSSSENRRMREFESIERKKSSVSYLSSINQSSRKRADQRPAFAECVVTQHAVLPFVNLTLLFPSRPPSHHPHPLLPATLANEDSLSEVCYTSRLSKNCSIVERGPLPPTTSSHHSTSPDLQRPTVGSPFSPALSLTFPSHSPSPSPSSAGDVSSCDSPLTVTETQFRLPYPNVYRAHRRHLAVAEILQKEDAIEWPGTLAIVHSYISYKAAKEGEKDRLKRWSTELRQERDTLEQRIGQLSNSITRCMDSKNSVLAQQREMEASLEKMRGLVRLIRGIQLSPFICPGAMANGETPHNAASKPSSSSAITTDTNNNTNTPASSSEATLIISTLTNTSETLKQIAMNNNPEAIGASEESAQINSTSRIKSEPTNTNAAAFSNNSSSNQAVLSTNGTVSAGEENTRKHKTNSDLGVIPQALLGSIVPLTEVTEGVK</sequence>
<feature type="compositionally biased region" description="Low complexity" evidence="2">
    <location>
        <begin position="527"/>
        <end position="549"/>
    </location>
</feature>